<dbReference type="Proteomes" id="UP000521943">
    <property type="component" value="Unassembled WGS sequence"/>
</dbReference>
<comment type="caution">
    <text evidence="1">The sequence shown here is derived from an EMBL/GenBank/DDBJ whole genome shotgun (WGS) entry which is preliminary data.</text>
</comment>
<evidence type="ECO:0000313" key="1">
    <source>
        <dbReference type="EMBL" id="KAF6754349.1"/>
    </source>
</evidence>
<name>A0A8H6HXK0_9AGAR</name>
<dbReference type="Pfam" id="PF04450">
    <property type="entry name" value="BSP"/>
    <property type="match status" value="1"/>
</dbReference>
<reference evidence="1 2" key="1">
    <citation type="submission" date="2020-07" db="EMBL/GenBank/DDBJ databases">
        <title>Comparative genomics of pyrophilous fungi reveals a link between fire events and developmental genes.</title>
        <authorList>
            <consortium name="DOE Joint Genome Institute"/>
            <person name="Steindorff A.S."/>
            <person name="Carver A."/>
            <person name="Calhoun S."/>
            <person name="Stillman K."/>
            <person name="Liu H."/>
            <person name="Lipzen A."/>
            <person name="Pangilinan J."/>
            <person name="Labutti K."/>
            <person name="Bruns T.D."/>
            <person name="Grigoriev I.V."/>
        </authorList>
    </citation>
    <scope>NUCLEOTIDE SEQUENCE [LARGE SCALE GENOMIC DNA]</scope>
    <source>
        <strain evidence="1 2">CBS 144469</strain>
    </source>
</reference>
<gene>
    <name evidence="1" type="ORF">DFP72DRAFT_383873</name>
</gene>
<keyword evidence="2" id="KW-1185">Reference proteome</keyword>
<dbReference type="AlphaFoldDB" id="A0A8H6HXK0"/>
<dbReference type="PANTHER" id="PTHR33321">
    <property type="match status" value="1"/>
</dbReference>
<evidence type="ECO:0008006" key="3">
    <source>
        <dbReference type="Google" id="ProtNLM"/>
    </source>
</evidence>
<accession>A0A8H6HXK0</accession>
<sequence length="240" mass="26901">MIIPAPPAPSTPWPLPRIKLHIEDLDHEGAAIFQGAVNARDALHLAVQASYRWLYTVDNPPPKVTQILLVLRSMPGVAHTIGTGRDGMEKEIHFSLEYIVHSKARATAEIMGVLVHETVHCYQHNGKNTCPGGLIEGIADYVRLREGYAPPHWKRRGEGAQWDAGYDTTGYFLAWIEDTYGAGTVSKLNHCMKNKSYHKRHFKDLTKCSVKKLWNAYCCLLKDDDGAKVLEILSARDDDD</sequence>
<dbReference type="OrthoDB" id="891726at2759"/>
<evidence type="ECO:0000313" key="2">
    <source>
        <dbReference type="Proteomes" id="UP000521943"/>
    </source>
</evidence>
<proteinExistence type="predicted"/>
<dbReference type="PANTHER" id="PTHR33321:SF12">
    <property type="entry name" value="PLANT BASIC SECRETORY PROTEIN (BSP) FAMILY PROTEIN"/>
    <property type="match status" value="1"/>
</dbReference>
<organism evidence="1 2">
    <name type="scientific">Ephemerocybe angulata</name>
    <dbReference type="NCBI Taxonomy" id="980116"/>
    <lineage>
        <taxon>Eukaryota</taxon>
        <taxon>Fungi</taxon>
        <taxon>Dikarya</taxon>
        <taxon>Basidiomycota</taxon>
        <taxon>Agaricomycotina</taxon>
        <taxon>Agaricomycetes</taxon>
        <taxon>Agaricomycetidae</taxon>
        <taxon>Agaricales</taxon>
        <taxon>Agaricineae</taxon>
        <taxon>Psathyrellaceae</taxon>
        <taxon>Ephemerocybe</taxon>
    </lineage>
</organism>
<protein>
    <recommendedName>
        <fullName evidence="3">Plant basic secretory protein</fullName>
    </recommendedName>
</protein>
<dbReference type="EMBL" id="JACGCI010000035">
    <property type="protein sequence ID" value="KAF6754349.1"/>
    <property type="molecule type" value="Genomic_DNA"/>
</dbReference>
<dbReference type="InterPro" id="IPR007541">
    <property type="entry name" value="Uncharacterised_BSP"/>
</dbReference>